<keyword evidence="6" id="KW-0808">Transferase</keyword>
<dbReference type="Pfam" id="PF00905">
    <property type="entry name" value="Transpeptidase"/>
    <property type="match status" value="1"/>
</dbReference>
<dbReference type="InterPro" id="IPR023346">
    <property type="entry name" value="Lysozyme-like_dom_sf"/>
</dbReference>
<comment type="similarity">
    <text evidence="1">In the C-terminal section; belongs to the transpeptidase family.</text>
</comment>
<dbReference type="InterPro" id="IPR050396">
    <property type="entry name" value="Glycosyltr_51/Transpeptidase"/>
</dbReference>
<dbReference type="FunFam" id="1.10.3810.10:FF:000001">
    <property type="entry name" value="Penicillin-binding protein 1A"/>
    <property type="match status" value="1"/>
</dbReference>
<accession>E0NM00</accession>
<dbReference type="InterPro" id="IPR036950">
    <property type="entry name" value="PBP_transglycosylase"/>
</dbReference>
<keyword evidence="11" id="KW-0961">Cell wall biogenesis/degradation</keyword>
<protein>
    <submittedName>
        <fullName evidence="16">Transglycosylase</fullName>
    </submittedName>
</protein>
<dbReference type="GO" id="GO:0008360">
    <property type="term" value="P:regulation of cell shape"/>
    <property type="evidence" value="ECO:0007669"/>
    <property type="project" value="UniProtKB-KW"/>
</dbReference>
<dbReference type="PANTHER" id="PTHR32282:SF33">
    <property type="entry name" value="PEPTIDOGLYCAN GLYCOSYLTRANSFERASE"/>
    <property type="match status" value="1"/>
</dbReference>
<dbReference type="InterPro" id="IPR001460">
    <property type="entry name" value="PCN-bd_Tpept"/>
</dbReference>
<evidence type="ECO:0000256" key="10">
    <source>
        <dbReference type="ARBA" id="ARBA00023268"/>
    </source>
</evidence>
<dbReference type="HOGENOM" id="CLU_006354_2_2_9"/>
<evidence type="ECO:0000256" key="5">
    <source>
        <dbReference type="ARBA" id="ARBA00022676"/>
    </source>
</evidence>
<keyword evidence="17" id="KW-1185">Reference proteome</keyword>
<keyword evidence="10" id="KW-0511">Multifunctional enzyme</keyword>
<dbReference type="InterPro" id="IPR012338">
    <property type="entry name" value="Beta-lactam/transpept-like"/>
</dbReference>
<evidence type="ECO:0000256" key="8">
    <source>
        <dbReference type="ARBA" id="ARBA00022960"/>
    </source>
</evidence>
<evidence type="ECO:0000256" key="4">
    <source>
        <dbReference type="ARBA" id="ARBA00022670"/>
    </source>
</evidence>
<evidence type="ECO:0000313" key="17">
    <source>
        <dbReference type="Proteomes" id="UP000003280"/>
    </source>
</evidence>
<gene>
    <name evidence="16" type="ORF">HMPREF9225_1100</name>
</gene>
<evidence type="ECO:0000313" key="16">
    <source>
        <dbReference type="EMBL" id="EFM25211.1"/>
    </source>
</evidence>
<evidence type="ECO:0000259" key="15">
    <source>
        <dbReference type="Pfam" id="PF00912"/>
    </source>
</evidence>
<evidence type="ECO:0000256" key="11">
    <source>
        <dbReference type="ARBA" id="ARBA00023316"/>
    </source>
</evidence>
<evidence type="ECO:0000256" key="12">
    <source>
        <dbReference type="ARBA" id="ARBA00034000"/>
    </source>
</evidence>
<sequence length="875" mass="99237">MKNLSSSFEQTSYIYDEKGELLEKIDARQYRTILSIDEIPKVLQDAFVSIEDQRFYTHHGIDLKSIAGATLTNIKSRNLVRGGSTITQQLVKNVYLTNEKTLTRKIREAYLALRVESVLSKPEILEGYLNRIDLGQGAFGVEAASQSYFSKHAKDINLAQAALLAGIAKSPVEYPPVKRLTVDNFDKDKNKLVGTTVIDGIEYNIVLNDKAFERQKIVLKKMLDLGKITEAEYKEALDFDIVGSIKPGIKKYHQMSSYSTDFIKAQATRELMKLYNVSADEAEYKLLTNGYHIISSIDKLKQNQLENVYENLKTYIESGGESIGLSINIDANENIIDSAGNLVYLNHDKYFDENFNLKLSKEDYSISKSNDLSINKNFLRVDKKIDIVDTYKFSDKSLVTYSIQEIKVPENSFKNQKDYIVIDHAFLKDNPTFYKIVDDNLIISNEFINADRNPITQPESASLITDVQTGYIRAIVGGLDTKSKNQKIFNRAYDSTRNPGSLLKPFSVYLASLLKGDRLSDVVDDVPMFVDGNMWPSNEYPGYKGLLTRRLALENNSNVAAVKILKEVGFKKSVETLKLIGLINENDRFITSTEDPNKNDETLDGLGLGNLHYGFSPFDMTNAYLTVARLGDYKKPTSIIKIIDSNGESLIDNSNPKGKRIYKETIGHLLRDALRTNVTRGELKPMARKYDQGAMMGINKDRSDMWLSGFTNDYVITTWFGADSPKIEVNVDKDYLINFYKEIEKIAQDGELPDKFKTPDGIVKKFICEKSGKLGTKLCEEAQDGYLESFEATNVPTEYCDGHVKLLICNSSGRLAGEYCPKEDVELKILFKRNPPYNSKDHGGIYPDDYQYVPSLYCNVHDEDWYMHHKKRGRR</sequence>
<dbReference type="GO" id="GO:0006508">
    <property type="term" value="P:proteolysis"/>
    <property type="evidence" value="ECO:0007669"/>
    <property type="project" value="UniProtKB-KW"/>
</dbReference>
<keyword evidence="9" id="KW-0573">Peptidoglycan synthesis</keyword>
<dbReference type="GO" id="GO:0008955">
    <property type="term" value="F:peptidoglycan glycosyltransferase activity"/>
    <property type="evidence" value="ECO:0007669"/>
    <property type="project" value="UniProtKB-EC"/>
</dbReference>
<dbReference type="Pfam" id="PF00912">
    <property type="entry name" value="Transgly"/>
    <property type="match status" value="1"/>
</dbReference>
<comment type="caution">
    <text evidence="16">The sequence shown here is derived from an EMBL/GenBank/DDBJ whole genome shotgun (WGS) entry which is preliminary data.</text>
</comment>
<dbReference type="RefSeq" id="WP_008901914.1">
    <property type="nucleotide sequence ID" value="NZ_GL397071.1"/>
</dbReference>
<evidence type="ECO:0000256" key="7">
    <source>
        <dbReference type="ARBA" id="ARBA00022801"/>
    </source>
</evidence>
<keyword evidence="3" id="KW-0121">Carboxypeptidase</keyword>
<organism evidence="16 17">
    <name type="scientific">Peptoniphilus duerdenii ATCC BAA-1640</name>
    <dbReference type="NCBI Taxonomy" id="862517"/>
    <lineage>
        <taxon>Bacteria</taxon>
        <taxon>Bacillati</taxon>
        <taxon>Bacillota</taxon>
        <taxon>Tissierellia</taxon>
        <taxon>Tissierellales</taxon>
        <taxon>Peptoniphilaceae</taxon>
        <taxon>Peptoniphilus</taxon>
    </lineage>
</organism>
<dbReference type="GO" id="GO:0009252">
    <property type="term" value="P:peptidoglycan biosynthetic process"/>
    <property type="evidence" value="ECO:0007669"/>
    <property type="project" value="UniProtKB-KW"/>
</dbReference>
<dbReference type="SUPFAM" id="SSF56601">
    <property type="entry name" value="beta-lactamase/transpeptidase-like"/>
    <property type="match status" value="1"/>
</dbReference>
<dbReference type="Gene3D" id="1.10.3810.10">
    <property type="entry name" value="Biosynthetic peptidoglycan transglycosylase-like"/>
    <property type="match status" value="1"/>
</dbReference>
<evidence type="ECO:0000259" key="14">
    <source>
        <dbReference type="Pfam" id="PF00905"/>
    </source>
</evidence>
<evidence type="ECO:0000256" key="2">
    <source>
        <dbReference type="ARBA" id="ARBA00007739"/>
    </source>
</evidence>
<dbReference type="GO" id="GO:0009002">
    <property type="term" value="F:serine-type D-Ala-D-Ala carboxypeptidase activity"/>
    <property type="evidence" value="ECO:0007669"/>
    <property type="project" value="UniProtKB-EC"/>
</dbReference>
<evidence type="ECO:0000256" key="1">
    <source>
        <dbReference type="ARBA" id="ARBA00007090"/>
    </source>
</evidence>
<dbReference type="GO" id="GO:0008658">
    <property type="term" value="F:penicillin binding"/>
    <property type="evidence" value="ECO:0007669"/>
    <property type="project" value="InterPro"/>
</dbReference>
<comment type="catalytic activity">
    <reaction evidence="12">
        <text>Preferential cleavage: (Ac)2-L-Lys-D-Ala-|-D-Ala. Also transpeptidation of peptidyl-alanyl moieties that are N-acyl substituents of D-alanine.</text>
        <dbReference type="EC" id="3.4.16.4"/>
    </reaction>
</comment>
<evidence type="ECO:0000256" key="6">
    <source>
        <dbReference type="ARBA" id="ARBA00022679"/>
    </source>
</evidence>
<dbReference type="InterPro" id="IPR001264">
    <property type="entry name" value="Glyco_trans_51"/>
</dbReference>
<evidence type="ECO:0000256" key="3">
    <source>
        <dbReference type="ARBA" id="ARBA00022645"/>
    </source>
</evidence>
<dbReference type="OrthoDB" id="9766909at2"/>
<reference evidence="16 17" key="1">
    <citation type="submission" date="2010-07" db="EMBL/GenBank/DDBJ databases">
        <authorList>
            <person name="Muzny D."/>
            <person name="Qin X."/>
            <person name="Deng J."/>
            <person name="Jiang H."/>
            <person name="Liu Y."/>
            <person name="Qu J."/>
            <person name="Song X.-Z."/>
            <person name="Zhang L."/>
            <person name="Thornton R."/>
            <person name="Coyle M."/>
            <person name="Francisco L."/>
            <person name="Jackson L."/>
            <person name="Javaid M."/>
            <person name="Korchina V."/>
            <person name="Kovar C."/>
            <person name="Mata R."/>
            <person name="Mathew T."/>
            <person name="Ngo R."/>
            <person name="Nguyen L."/>
            <person name="Nguyen N."/>
            <person name="Okwuonu G."/>
            <person name="Ongeri F."/>
            <person name="Pham C."/>
            <person name="Simmons D."/>
            <person name="Wilczek-Boney K."/>
            <person name="Hale W."/>
            <person name="Jakkamsetti A."/>
            <person name="Pham P."/>
            <person name="Ruth R."/>
            <person name="San Lucas F."/>
            <person name="Warren J."/>
            <person name="Zhang J."/>
            <person name="Zhao Z."/>
            <person name="Zhou C."/>
            <person name="Zhu D."/>
            <person name="Lee S."/>
            <person name="Bess C."/>
            <person name="Blankenburg K."/>
            <person name="Forbes L."/>
            <person name="Fu Q."/>
            <person name="Gubbala S."/>
            <person name="Hirani K."/>
            <person name="Jayaseelan J.C."/>
            <person name="Lara F."/>
            <person name="Munidasa M."/>
            <person name="Palculict T."/>
            <person name="Patil S."/>
            <person name="Pu L.-L."/>
            <person name="Saada N."/>
            <person name="Tang L."/>
            <person name="Weissenberger G."/>
            <person name="Zhu Y."/>
            <person name="Hemphill L."/>
            <person name="Shang Y."/>
            <person name="Youmans B."/>
            <person name="Ayvaz T."/>
            <person name="Ross M."/>
            <person name="Santibanez J."/>
            <person name="Aqrawi P."/>
            <person name="Gross S."/>
            <person name="Joshi V."/>
            <person name="Fowler G."/>
            <person name="Nazareth L."/>
            <person name="Reid J."/>
            <person name="Worley K."/>
            <person name="Petrosino J."/>
            <person name="Highlander S."/>
            <person name="Gibbs R."/>
        </authorList>
    </citation>
    <scope>NUCLEOTIDE SEQUENCE [LARGE SCALE GENOMIC DNA]</scope>
    <source>
        <strain evidence="16 17">ATCC BAA-1640</strain>
    </source>
</reference>
<dbReference type="SUPFAM" id="SSF53955">
    <property type="entry name" value="Lysozyme-like"/>
    <property type="match status" value="1"/>
</dbReference>
<dbReference type="Proteomes" id="UP000003280">
    <property type="component" value="Unassembled WGS sequence"/>
</dbReference>
<dbReference type="STRING" id="862517.HMPREF9225_1100"/>
<comment type="similarity">
    <text evidence="2">In the N-terminal section; belongs to the glycosyltransferase 51 family.</text>
</comment>
<keyword evidence="8" id="KW-0133">Cell shape</keyword>
<evidence type="ECO:0000256" key="13">
    <source>
        <dbReference type="ARBA" id="ARBA00049902"/>
    </source>
</evidence>
<dbReference type="AlphaFoldDB" id="E0NM00"/>
<keyword evidence="5" id="KW-0328">Glycosyltransferase</keyword>
<dbReference type="EMBL" id="AEEH01000043">
    <property type="protein sequence ID" value="EFM25211.1"/>
    <property type="molecule type" value="Genomic_DNA"/>
</dbReference>
<feature type="domain" description="Penicillin-binding protein transpeptidase" evidence="14">
    <location>
        <begin position="463"/>
        <end position="681"/>
    </location>
</feature>
<feature type="domain" description="Glycosyl transferase family 51" evidence="15">
    <location>
        <begin position="19"/>
        <end position="182"/>
    </location>
</feature>
<proteinExistence type="inferred from homology"/>
<dbReference type="GO" id="GO:0071555">
    <property type="term" value="P:cell wall organization"/>
    <property type="evidence" value="ECO:0007669"/>
    <property type="project" value="UniProtKB-KW"/>
</dbReference>
<name>E0NM00_9FIRM</name>
<dbReference type="eggNOG" id="COG5009">
    <property type="taxonomic scope" value="Bacteria"/>
</dbReference>
<dbReference type="PANTHER" id="PTHR32282">
    <property type="entry name" value="BINDING PROTEIN TRANSPEPTIDASE, PUTATIVE-RELATED"/>
    <property type="match status" value="1"/>
</dbReference>
<dbReference type="Gene3D" id="3.40.710.10">
    <property type="entry name" value="DD-peptidase/beta-lactamase superfamily"/>
    <property type="match status" value="1"/>
</dbReference>
<keyword evidence="4" id="KW-0645">Protease</keyword>
<evidence type="ECO:0000256" key="9">
    <source>
        <dbReference type="ARBA" id="ARBA00022984"/>
    </source>
</evidence>
<keyword evidence="7" id="KW-0378">Hydrolase</keyword>
<comment type="catalytic activity">
    <reaction evidence="13">
        <text>[GlcNAc-(1-&gt;4)-Mur2Ac(oyl-L-Ala-gamma-D-Glu-L-Lys-D-Ala-D-Ala)](n)-di-trans,octa-cis-undecaprenyl diphosphate + beta-D-GlcNAc-(1-&gt;4)-Mur2Ac(oyl-L-Ala-gamma-D-Glu-L-Lys-D-Ala-D-Ala)-di-trans,octa-cis-undecaprenyl diphosphate = [GlcNAc-(1-&gt;4)-Mur2Ac(oyl-L-Ala-gamma-D-Glu-L-Lys-D-Ala-D-Ala)](n+1)-di-trans,octa-cis-undecaprenyl diphosphate + di-trans,octa-cis-undecaprenyl diphosphate + H(+)</text>
        <dbReference type="Rhea" id="RHEA:23708"/>
        <dbReference type="Rhea" id="RHEA-COMP:9602"/>
        <dbReference type="Rhea" id="RHEA-COMP:9603"/>
        <dbReference type="ChEBI" id="CHEBI:15378"/>
        <dbReference type="ChEBI" id="CHEBI:58405"/>
        <dbReference type="ChEBI" id="CHEBI:60033"/>
        <dbReference type="ChEBI" id="CHEBI:78435"/>
        <dbReference type="EC" id="2.4.99.28"/>
    </reaction>
</comment>